<dbReference type="InterPro" id="IPR006827">
    <property type="entry name" value="Lant_deHydtase_N"/>
</dbReference>
<keyword evidence="1" id="KW-0175">Coiled coil</keyword>
<evidence type="ECO:0000313" key="5">
    <source>
        <dbReference type="Proteomes" id="UP000326546"/>
    </source>
</evidence>
<feature type="region of interest" description="Disordered" evidence="2">
    <location>
        <begin position="1"/>
        <end position="64"/>
    </location>
</feature>
<accession>A0A5J6V6N6</accession>
<evidence type="ECO:0000259" key="3">
    <source>
        <dbReference type="Pfam" id="PF04738"/>
    </source>
</evidence>
<name>A0A5J6V6N6_9MICO</name>
<evidence type="ECO:0000256" key="1">
    <source>
        <dbReference type="SAM" id="Coils"/>
    </source>
</evidence>
<dbReference type="EMBL" id="CP044427">
    <property type="protein sequence ID" value="QFG69448.1"/>
    <property type="molecule type" value="Genomic_DNA"/>
</dbReference>
<feature type="domain" description="Lantibiotic dehydratase N-terminal" evidence="3">
    <location>
        <begin position="212"/>
        <end position="736"/>
    </location>
</feature>
<feature type="coiled-coil region" evidence="1">
    <location>
        <begin position="175"/>
        <end position="202"/>
    </location>
</feature>
<dbReference type="Proteomes" id="UP000326546">
    <property type="component" value="Chromosome"/>
</dbReference>
<sequence>MRRCRRHRPRLAARDQPLPTADHRRVPLGTERPHGARRPGTDSPSGSCARAGRSLPPGHDLEGAVPMKHASWSLIRVNPVAEPEVWQVEDAWTTALRTLETAERARRQEAQALADDLYELVPLVDAIERRCLLHCRRSLHASRPVTRGPELLSTLNALSDKGHDIQAALGRTRRVLQAQSQAESAREELAAALEGRRTAERAGLREVLSVTDMRRATALSSPGLARTVDSYVRDGARPQKRARKHEGRLLRFAERAIGRTSPFSTYTIVGRAHWATGTDGTEPVPAGGERVNRVEVNRVLLLRLLDAASRHPLIRSAWPHQAARVVRRDDDAVVLEQHLDTPEQQPRVFATQTARTTVRRSALVDAVLDLLSDGRHVRPADLALSIGGADPRARQAVDRLLAIGLVIPVLPVDDHVEDPVADARHILAAVTEKSPPAVRVVLGAVDAALACLDEAVTALASAPSSGGEEAAAQVEACDRAVEESFAALGQPRPAAGFTIYEDVVLTRSMARRPEDWSTVQRDLECLVPALPAFDNLAITRAAIRSSFVEAHGEGARRPLRDLVELLPDVFSSATDSLAQAVEGLGRTHPQAAAAMAPRATLADQVRRAGLAGQEVLELDRDWAASAAAAVPAKDRHGRAYAVFLQRTAEGGAVLNNIYGGRGQFASRFLDMWGESALREVREWVAEVCPPGARELRPVQGFNANVHPPLLEEQLHTLMGPRSGHDLGIDDLTVVDDPAERRLRLQGPDGEDVEPIYLGLLVPFLLPYETAIYYVLGDSPLVQLDPAGEADDDLVGEDRQVVRAYPRVVLGSLVLSRRVWAVPAAQIPLPGPGTDPVAAAADLLTWRLQHGIPEDCFVTAMSEPAASAEPGETLDAAERWRTQLAALTAKPLRVRWGSPLHVSQLHSWFGEAPSLWITETLPAPGSVPGEPTCTEHVFEMATEQPSEQHLTTQLVEEAIR</sequence>
<organism evidence="4 5">
    <name type="scientific">Ornithinimicrobium pratense</name>
    <dbReference type="NCBI Taxonomy" id="2593973"/>
    <lineage>
        <taxon>Bacteria</taxon>
        <taxon>Bacillati</taxon>
        <taxon>Actinomycetota</taxon>
        <taxon>Actinomycetes</taxon>
        <taxon>Micrococcales</taxon>
        <taxon>Ornithinimicrobiaceae</taxon>
        <taxon>Ornithinimicrobium</taxon>
    </lineage>
</organism>
<reference evidence="4 5" key="1">
    <citation type="submission" date="2019-09" db="EMBL/GenBank/DDBJ databases">
        <title>Serinicoccus pratensis sp. nov., isolated from meadow soil.</title>
        <authorList>
            <person name="Zhang W."/>
        </authorList>
    </citation>
    <scope>NUCLEOTIDE SEQUENCE [LARGE SCALE GENOMIC DNA]</scope>
    <source>
        <strain evidence="4 5">W204</strain>
    </source>
</reference>
<dbReference type="OrthoDB" id="2442707at2"/>
<dbReference type="KEGG" id="serw:FY030_12705"/>
<dbReference type="Pfam" id="PF04738">
    <property type="entry name" value="Lant_dehydr_N"/>
    <property type="match status" value="1"/>
</dbReference>
<gene>
    <name evidence="4" type="ORF">FY030_12705</name>
</gene>
<evidence type="ECO:0000313" key="4">
    <source>
        <dbReference type="EMBL" id="QFG69448.1"/>
    </source>
</evidence>
<proteinExistence type="predicted"/>
<keyword evidence="5" id="KW-1185">Reference proteome</keyword>
<protein>
    <recommendedName>
        <fullName evidence="3">Lantibiotic dehydratase N-terminal domain-containing protein</fullName>
    </recommendedName>
</protein>
<evidence type="ECO:0000256" key="2">
    <source>
        <dbReference type="SAM" id="MobiDB-lite"/>
    </source>
</evidence>
<feature type="compositionally biased region" description="Basic residues" evidence="2">
    <location>
        <begin position="1"/>
        <end position="11"/>
    </location>
</feature>
<dbReference type="AlphaFoldDB" id="A0A5J6V6N6"/>